<feature type="region of interest" description="Disordered" evidence="4">
    <location>
        <begin position="146"/>
        <end position="205"/>
    </location>
</feature>
<accession>A0A0F8CNS3</accession>
<dbReference type="InterPro" id="IPR003604">
    <property type="entry name" value="Matrin/U1-like-C_Znf_C2H2"/>
</dbReference>
<keyword evidence="2" id="KW-0863">Zinc-finger</keyword>
<proteinExistence type="predicted"/>
<dbReference type="GO" id="GO:0008270">
    <property type="term" value="F:zinc ion binding"/>
    <property type="evidence" value="ECO:0007669"/>
    <property type="project" value="UniProtKB-KW"/>
</dbReference>
<dbReference type="Pfam" id="PF06220">
    <property type="entry name" value="zf-U1"/>
    <property type="match status" value="1"/>
</dbReference>
<dbReference type="GO" id="GO:0000398">
    <property type="term" value="P:mRNA splicing, via spliceosome"/>
    <property type="evidence" value="ECO:0007669"/>
    <property type="project" value="InterPro"/>
</dbReference>
<dbReference type="GO" id="GO:0071011">
    <property type="term" value="C:precatalytic spliceosome"/>
    <property type="evidence" value="ECO:0007669"/>
    <property type="project" value="TreeGrafter"/>
</dbReference>
<feature type="compositionally biased region" description="Basic and acidic residues" evidence="4">
    <location>
        <begin position="255"/>
        <end position="264"/>
    </location>
</feature>
<feature type="region of interest" description="Disordered" evidence="4">
    <location>
        <begin position="48"/>
        <end position="110"/>
    </location>
</feature>
<feature type="compositionally biased region" description="Basic and acidic residues" evidence="4">
    <location>
        <begin position="147"/>
        <end position="157"/>
    </location>
</feature>
<keyword evidence="7" id="KW-1185">Reference proteome</keyword>
<evidence type="ECO:0000256" key="4">
    <source>
        <dbReference type="SAM" id="MobiDB-lite"/>
    </source>
</evidence>
<dbReference type="OrthoDB" id="191651at2759"/>
<dbReference type="PANTHER" id="PTHR13173:SF10">
    <property type="entry name" value="WW DOMAIN-BINDING PROTEIN 4"/>
    <property type="match status" value="1"/>
</dbReference>
<keyword evidence="1" id="KW-0479">Metal-binding</keyword>
<dbReference type="SUPFAM" id="SSF57667">
    <property type="entry name" value="beta-beta-alpha zinc fingers"/>
    <property type="match status" value="1"/>
</dbReference>
<comment type="caution">
    <text evidence="6">The sequence shown here is derived from an EMBL/GenBank/DDBJ whole genome shotgun (WGS) entry which is preliminary data.</text>
</comment>
<evidence type="ECO:0000259" key="5">
    <source>
        <dbReference type="SMART" id="SM00451"/>
    </source>
</evidence>
<feature type="compositionally biased region" description="Basic residues" evidence="4">
    <location>
        <begin position="287"/>
        <end position="298"/>
    </location>
</feature>
<name>A0A0F8CNS3_CERFI</name>
<feature type="compositionally biased region" description="Basic and acidic residues" evidence="4">
    <location>
        <begin position="192"/>
        <end position="205"/>
    </location>
</feature>
<dbReference type="PANTHER" id="PTHR13173">
    <property type="entry name" value="WW DOMAIN BINDING PROTEIN 4"/>
    <property type="match status" value="1"/>
</dbReference>
<protein>
    <recommendedName>
        <fullName evidence="5">U1-type domain-containing protein</fullName>
    </recommendedName>
</protein>
<dbReference type="SMART" id="SM00451">
    <property type="entry name" value="ZnF_U1"/>
    <property type="match status" value="1"/>
</dbReference>
<dbReference type="EMBL" id="LBBL01000435">
    <property type="protein sequence ID" value="KKF92382.1"/>
    <property type="molecule type" value="Genomic_DNA"/>
</dbReference>
<feature type="compositionally biased region" description="Low complexity" evidence="4">
    <location>
        <begin position="75"/>
        <end position="88"/>
    </location>
</feature>
<keyword evidence="3" id="KW-0862">Zinc</keyword>
<dbReference type="AlphaFoldDB" id="A0A0F8CNS3"/>
<evidence type="ECO:0000256" key="1">
    <source>
        <dbReference type="ARBA" id="ARBA00022723"/>
    </source>
</evidence>
<feature type="domain" description="U1-type" evidence="5">
    <location>
        <begin position="8"/>
        <end position="43"/>
    </location>
</feature>
<dbReference type="Gene3D" id="3.30.160.60">
    <property type="entry name" value="Classic Zinc Finger"/>
    <property type="match status" value="1"/>
</dbReference>
<dbReference type="InterPro" id="IPR036236">
    <property type="entry name" value="Znf_C2H2_sf"/>
</dbReference>
<reference evidence="6 7" key="1">
    <citation type="submission" date="2015-04" db="EMBL/GenBank/DDBJ databases">
        <title>Genome sequence of Ceratocystis platani, a major pathogen of plane trees.</title>
        <authorList>
            <person name="Belbahri L."/>
        </authorList>
    </citation>
    <scope>NUCLEOTIDE SEQUENCE [LARGE SCALE GENOMIC DNA]</scope>
    <source>
        <strain evidence="6 7">CFO</strain>
    </source>
</reference>
<feature type="compositionally biased region" description="Basic and acidic residues" evidence="4">
    <location>
        <begin position="220"/>
        <end position="244"/>
    </location>
</feature>
<evidence type="ECO:0000313" key="7">
    <source>
        <dbReference type="Proteomes" id="UP000034841"/>
    </source>
</evidence>
<organism evidence="6 7">
    <name type="scientific">Ceratocystis fimbriata f. sp. platani</name>
    <dbReference type="NCBI Taxonomy" id="88771"/>
    <lineage>
        <taxon>Eukaryota</taxon>
        <taxon>Fungi</taxon>
        <taxon>Dikarya</taxon>
        <taxon>Ascomycota</taxon>
        <taxon>Pezizomycotina</taxon>
        <taxon>Sordariomycetes</taxon>
        <taxon>Hypocreomycetidae</taxon>
        <taxon>Microascales</taxon>
        <taxon>Ceratocystidaceae</taxon>
        <taxon>Ceratocystis</taxon>
    </lineage>
</organism>
<gene>
    <name evidence="6" type="ORF">CFO_g5262</name>
</gene>
<feature type="region of interest" description="Disordered" evidence="4">
    <location>
        <begin position="220"/>
        <end position="298"/>
    </location>
</feature>
<dbReference type="InterPro" id="IPR013085">
    <property type="entry name" value="U1-CZ_Znf_C2H2"/>
</dbReference>
<dbReference type="Proteomes" id="UP000034841">
    <property type="component" value="Unassembled WGS sequence"/>
</dbReference>
<sequence>MSEYWKSTPRYFCKYCNVYVRDTKLERNNHESTGKHQGALKRFLRNLHRSHDQEEREKERTQREIDRLNGIVGGASSESKASDHSSNAGPGSRGPPNRASAPSKLSVEDERKRQLEQLADMGVAIPSELRPDMAIAGEWTVTSTRIIPRDGEGDGQKSIDSVATGMRKREVTEEEKEEEEAMSRLFKKPRKWGHDSKLAPSEDKELDALLRGDLFTGKAEPKIESSLVKDEDKEDTQGIKREFDVSDSLTPSEESATKTKIKTEPEDEAAPSSAPKTQAEVEPAIVFKKRKPKNIRQK</sequence>
<dbReference type="GO" id="GO:0003723">
    <property type="term" value="F:RNA binding"/>
    <property type="evidence" value="ECO:0007669"/>
    <property type="project" value="TreeGrafter"/>
</dbReference>
<evidence type="ECO:0000256" key="2">
    <source>
        <dbReference type="ARBA" id="ARBA00022771"/>
    </source>
</evidence>
<evidence type="ECO:0000256" key="3">
    <source>
        <dbReference type="ARBA" id="ARBA00022833"/>
    </source>
</evidence>
<feature type="compositionally biased region" description="Basic and acidic residues" evidence="4">
    <location>
        <begin position="49"/>
        <end position="67"/>
    </location>
</feature>
<dbReference type="InterPro" id="IPR040023">
    <property type="entry name" value="WBP4"/>
</dbReference>
<evidence type="ECO:0000313" key="6">
    <source>
        <dbReference type="EMBL" id="KKF92382.1"/>
    </source>
</evidence>